<name>A0A3N0V7D5_9GAMM</name>
<comment type="caution">
    <text evidence="1">The sequence shown here is derived from an EMBL/GenBank/DDBJ whole genome shotgun (WGS) entry which is preliminary data.</text>
</comment>
<dbReference type="Pfam" id="PF11985">
    <property type="entry name" value="Phage_Mu_Gp27"/>
    <property type="match status" value="1"/>
</dbReference>
<organism evidence="1 2">
    <name type="scientific">Stagnimonas aquatica</name>
    <dbReference type="NCBI Taxonomy" id="2689987"/>
    <lineage>
        <taxon>Bacteria</taxon>
        <taxon>Pseudomonadati</taxon>
        <taxon>Pseudomonadota</taxon>
        <taxon>Gammaproteobacteria</taxon>
        <taxon>Nevskiales</taxon>
        <taxon>Nevskiaceae</taxon>
        <taxon>Stagnimonas</taxon>
    </lineage>
</organism>
<gene>
    <name evidence="1" type="ORF">ED208_12505</name>
</gene>
<dbReference type="InterPro" id="IPR021874">
    <property type="entry name" value="Phage_Mu_Gp27"/>
</dbReference>
<dbReference type="Proteomes" id="UP000282106">
    <property type="component" value="Unassembled WGS sequence"/>
</dbReference>
<dbReference type="RefSeq" id="WP_123212255.1">
    <property type="nucleotide sequence ID" value="NZ_RJVO01000006.1"/>
</dbReference>
<sequence length="180" mass="19928">MGRKSKVDRLPPDLRERVKEQLADGGPTLDEIREQIAAADVEPPTISSLHRAQQKLRRWADRAREAKAIQEAWIQELGSNPESQVGKLLQETLRLLAYQAADDMREASDAGNPIDVKAFAAISRSFLAIENGARISAERERELIAEGERRARERIDKAGRAVGLTAEQANRLRKELGGGG</sequence>
<evidence type="ECO:0000313" key="1">
    <source>
        <dbReference type="EMBL" id="ROH88633.1"/>
    </source>
</evidence>
<dbReference type="AlphaFoldDB" id="A0A3N0V7D5"/>
<reference evidence="1 2" key="1">
    <citation type="submission" date="2018-10" db="EMBL/GenBank/DDBJ databases">
        <authorList>
            <person name="Chen W.-M."/>
        </authorList>
    </citation>
    <scope>NUCLEOTIDE SEQUENCE [LARGE SCALE GENOMIC DNA]</scope>
    <source>
        <strain evidence="1 2">THS-13</strain>
    </source>
</reference>
<dbReference type="EMBL" id="RJVO01000006">
    <property type="protein sequence ID" value="ROH88633.1"/>
    <property type="molecule type" value="Genomic_DNA"/>
</dbReference>
<keyword evidence="2" id="KW-1185">Reference proteome</keyword>
<evidence type="ECO:0000313" key="2">
    <source>
        <dbReference type="Proteomes" id="UP000282106"/>
    </source>
</evidence>
<protein>
    <submittedName>
        <fullName evidence="1">DUF3486 family protein</fullName>
    </submittedName>
</protein>
<accession>A0A3N0V7D5</accession>
<proteinExistence type="predicted"/>
<dbReference type="InParanoid" id="A0A3N0V7D5"/>